<sequence>MSEEYKRTFVLILKDIGYLNDEYVFVMADTKSKGFVVPELGGKQRYIWEDPNTPGDGRDAEAQKAFSDILMITDVRKGNYIKT</sequence>
<evidence type="ECO:0000313" key="2">
    <source>
        <dbReference type="Proteomes" id="UP000054047"/>
    </source>
</evidence>
<dbReference type="Gene3D" id="3.40.50.2300">
    <property type="match status" value="1"/>
</dbReference>
<dbReference type="Proteomes" id="UP000054047">
    <property type="component" value="Unassembled WGS sequence"/>
</dbReference>
<organism evidence="1 2">
    <name type="scientific">Ancylostoma duodenale</name>
    <dbReference type="NCBI Taxonomy" id="51022"/>
    <lineage>
        <taxon>Eukaryota</taxon>
        <taxon>Metazoa</taxon>
        <taxon>Ecdysozoa</taxon>
        <taxon>Nematoda</taxon>
        <taxon>Chromadorea</taxon>
        <taxon>Rhabditida</taxon>
        <taxon>Rhabditina</taxon>
        <taxon>Rhabditomorpha</taxon>
        <taxon>Strongyloidea</taxon>
        <taxon>Ancylostomatidae</taxon>
        <taxon>Ancylostomatinae</taxon>
        <taxon>Ancylostoma</taxon>
    </lineage>
</organism>
<name>A0A0C2GUY7_9BILA</name>
<gene>
    <name evidence="1" type="ORF">ANCDUO_08799</name>
</gene>
<keyword evidence="2" id="KW-1185">Reference proteome</keyword>
<dbReference type="AlphaFoldDB" id="A0A0C2GUY7"/>
<dbReference type="SUPFAM" id="SSF53822">
    <property type="entry name" value="Periplasmic binding protein-like I"/>
    <property type="match status" value="1"/>
</dbReference>
<protein>
    <submittedName>
        <fullName evidence="1">Uncharacterized protein</fullName>
    </submittedName>
</protein>
<dbReference type="EMBL" id="KN730512">
    <property type="protein sequence ID" value="KIH60936.1"/>
    <property type="molecule type" value="Genomic_DNA"/>
</dbReference>
<proteinExistence type="predicted"/>
<reference evidence="1 2" key="1">
    <citation type="submission" date="2013-12" db="EMBL/GenBank/DDBJ databases">
        <title>Draft genome of the parsitic nematode Ancylostoma duodenale.</title>
        <authorList>
            <person name="Mitreva M."/>
        </authorList>
    </citation>
    <scope>NUCLEOTIDE SEQUENCE [LARGE SCALE GENOMIC DNA]</scope>
    <source>
        <strain evidence="1 2">Zhejiang</strain>
    </source>
</reference>
<dbReference type="InterPro" id="IPR028082">
    <property type="entry name" value="Peripla_BP_I"/>
</dbReference>
<accession>A0A0C2GUY7</accession>
<evidence type="ECO:0000313" key="1">
    <source>
        <dbReference type="EMBL" id="KIH60936.1"/>
    </source>
</evidence>
<dbReference type="OrthoDB" id="5827077at2759"/>